<evidence type="ECO:0000313" key="3">
    <source>
        <dbReference type="Proteomes" id="UP001158576"/>
    </source>
</evidence>
<feature type="transmembrane region" description="Helical" evidence="1">
    <location>
        <begin position="278"/>
        <end position="301"/>
    </location>
</feature>
<evidence type="ECO:0000313" key="2">
    <source>
        <dbReference type="EMBL" id="CAG5113580.1"/>
    </source>
</evidence>
<dbReference type="Proteomes" id="UP001158576">
    <property type="component" value="Chromosome 2"/>
</dbReference>
<keyword evidence="1" id="KW-0472">Membrane</keyword>
<accession>A0ABN7T9A7</accession>
<evidence type="ECO:0000256" key="1">
    <source>
        <dbReference type="SAM" id="Phobius"/>
    </source>
</evidence>
<reference evidence="2 3" key="1">
    <citation type="submission" date="2021-04" db="EMBL/GenBank/DDBJ databases">
        <authorList>
            <person name="Bliznina A."/>
        </authorList>
    </citation>
    <scope>NUCLEOTIDE SEQUENCE [LARGE SCALE GENOMIC DNA]</scope>
</reference>
<organism evidence="2 3">
    <name type="scientific">Oikopleura dioica</name>
    <name type="common">Tunicate</name>
    <dbReference type="NCBI Taxonomy" id="34765"/>
    <lineage>
        <taxon>Eukaryota</taxon>
        <taxon>Metazoa</taxon>
        <taxon>Chordata</taxon>
        <taxon>Tunicata</taxon>
        <taxon>Appendicularia</taxon>
        <taxon>Copelata</taxon>
        <taxon>Oikopleuridae</taxon>
        <taxon>Oikopleura</taxon>
    </lineage>
</organism>
<sequence>MMNEIYRIEWEYSDVGNINRRKELAVFHERIKNEFNIEWNALDDIASFDDIHVDLALMLAMQQYITENQEFPKVEDNCFISSVLELRDPCVGVEMYPEFEQGLVGKTKIQFPFEKLEIIDNDYEMAFHFESVSNADEFLIEYSVAQNCFGKNGWGSRDNFVAVNSTSNVPLTLNWCGESIESTNLCITVFSTSENSPILKWREPVLKKKTQVNTNLNDLKSVDYYDDDINDINPVACPEVVKPGSCVINGSKATCKGAINGCEEEGVNCPRPKVDPKIAGSAAGGIVLAIGIVITIVVLFMKKRESSASEILPTYAQAKTKTRGAATGYSYR</sequence>
<proteinExistence type="predicted"/>
<dbReference type="EMBL" id="OU015567">
    <property type="protein sequence ID" value="CAG5113580.1"/>
    <property type="molecule type" value="Genomic_DNA"/>
</dbReference>
<gene>
    <name evidence="2" type="ORF">OKIOD_LOCUS16435</name>
</gene>
<keyword evidence="3" id="KW-1185">Reference proteome</keyword>
<protein>
    <submittedName>
        <fullName evidence="2">Oidioi.mRNA.OKI2018_I69.chr2.g7670.t1.cds</fullName>
    </submittedName>
</protein>
<keyword evidence="1" id="KW-1133">Transmembrane helix</keyword>
<name>A0ABN7T9A7_OIKDI</name>
<keyword evidence="1" id="KW-0812">Transmembrane</keyword>